<dbReference type="Proteomes" id="UP000695000">
    <property type="component" value="Unplaced"/>
</dbReference>
<dbReference type="GeneID" id="108560976"/>
<name>A0ABM1MI04_NICVS</name>
<keyword evidence="1" id="KW-1185">Reference proteome</keyword>
<proteinExistence type="predicted"/>
<reference evidence="2" key="1">
    <citation type="submission" date="2025-08" db="UniProtKB">
        <authorList>
            <consortium name="RefSeq"/>
        </authorList>
    </citation>
    <scope>IDENTIFICATION</scope>
    <source>
        <tissue evidence="2">Whole Larva</tissue>
    </source>
</reference>
<accession>A0ABM1MI04</accession>
<organism evidence="1 2">
    <name type="scientific">Nicrophorus vespilloides</name>
    <name type="common">Boreal carrion beetle</name>
    <dbReference type="NCBI Taxonomy" id="110193"/>
    <lineage>
        <taxon>Eukaryota</taxon>
        <taxon>Metazoa</taxon>
        <taxon>Ecdysozoa</taxon>
        <taxon>Arthropoda</taxon>
        <taxon>Hexapoda</taxon>
        <taxon>Insecta</taxon>
        <taxon>Pterygota</taxon>
        <taxon>Neoptera</taxon>
        <taxon>Endopterygota</taxon>
        <taxon>Coleoptera</taxon>
        <taxon>Polyphaga</taxon>
        <taxon>Staphyliniformia</taxon>
        <taxon>Silphidae</taxon>
        <taxon>Nicrophorinae</taxon>
        <taxon>Nicrophorus</taxon>
    </lineage>
</organism>
<dbReference type="RefSeq" id="XP_017774204.1">
    <property type="nucleotide sequence ID" value="XM_017918715.1"/>
</dbReference>
<protein>
    <submittedName>
        <fullName evidence="2">Uncharacterized protein LOC108560976</fullName>
    </submittedName>
</protein>
<evidence type="ECO:0000313" key="2">
    <source>
        <dbReference type="RefSeq" id="XP_017774204.1"/>
    </source>
</evidence>
<gene>
    <name evidence="2" type="primary">LOC108560976</name>
</gene>
<evidence type="ECO:0000313" key="1">
    <source>
        <dbReference type="Proteomes" id="UP000695000"/>
    </source>
</evidence>
<sequence>MRRLLPSPDFVCPINRMAILYLFEPCSARRTYTQTALLLIETSAATINANQDFFANPQKPDIKKACLVRLGLNCTPFGSKSSNRNKIFLHSRVCKVSNQFSIKYQNHKT</sequence>